<dbReference type="Gene3D" id="3.30.70.270">
    <property type="match status" value="1"/>
</dbReference>
<dbReference type="Pfam" id="PF11798">
    <property type="entry name" value="IMS_HHH"/>
    <property type="match status" value="1"/>
</dbReference>
<dbReference type="Gene3D" id="3.40.1170.60">
    <property type="match status" value="1"/>
</dbReference>
<evidence type="ECO:0000259" key="2">
    <source>
        <dbReference type="PROSITE" id="PS50173"/>
    </source>
</evidence>
<dbReference type="InterPro" id="IPR043128">
    <property type="entry name" value="Rev_trsase/Diguanyl_cyclase"/>
</dbReference>
<dbReference type="AlphaFoldDB" id="A0A5C1A9B5"/>
<dbReference type="GO" id="GO:0003684">
    <property type="term" value="F:damaged DNA binding"/>
    <property type="evidence" value="ECO:0007669"/>
    <property type="project" value="InterPro"/>
</dbReference>
<comment type="similarity">
    <text evidence="1">Belongs to the DNA polymerase type-Y family.</text>
</comment>
<name>A0A5C1A9B5_9BACT</name>
<dbReference type="InterPro" id="IPR024728">
    <property type="entry name" value="PolY_HhH_motif"/>
</dbReference>
<dbReference type="EMBL" id="CP042425">
    <property type="protein sequence ID" value="QEL14817.1"/>
    <property type="molecule type" value="Genomic_DNA"/>
</dbReference>
<dbReference type="KEGG" id="lrs:PX52LOC_01715"/>
<dbReference type="InterPro" id="IPR050116">
    <property type="entry name" value="DNA_polymerase-Y"/>
</dbReference>
<evidence type="ECO:0000256" key="1">
    <source>
        <dbReference type="ARBA" id="ARBA00010945"/>
    </source>
</evidence>
<evidence type="ECO:0000313" key="4">
    <source>
        <dbReference type="Proteomes" id="UP000324974"/>
    </source>
</evidence>
<accession>A0A5C1A9B5</accession>
<dbReference type="PROSITE" id="PS50173">
    <property type="entry name" value="UMUC"/>
    <property type="match status" value="1"/>
</dbReference>
<dbReference type="Gene3D" id="1.10.150.20">
    <property type="entry name" value="5' to 3' exonuclease, C-terminal subdomain"/>
    <property type="match status" value="1"/>
</dbReference>
<evidence type="ECO:0000313" key="3">
    <source>
        <dbReference type="EMBL" id="QEL14817.1"/>
    </source>
</evidence>
<sequence>MTTFVAHLDADCYYVSAERVRHPDLTDKPVGVLGNNGACVIAKSYEMKAHGVKTGTPIWDAAKLCPHGVYVKRDFYWYEVLSRKMLGIVGTFSPRVEYYSVDEFFFEAIPTSHRTDLPGTATKIRDYIREAAGLPVTIGVARTRTLAKLFSDTGKPFGAVAVLTRDHERELLAKMPVTEISGIGGKRADRLAPYGIRTCLDLADADGRLVNKLLTKTGYEIWLELNGTPVMPIRPERPPHQVLARGGSLMGNVDDPKLLWAWCVRHVERLIEELRYHNVRTTTLAIQLDWKDGTGTGGTTSMPVPTDRFDDLLDAARTSLRRAYIPGATATHMHVMATELRRAKGFQLSLFDAPDPKKEKLAATKHAINEKFGRFKVRSAATLYLPAVYRDPANDFDICDIRGKVCF</sequence>
<reference evidence="4" key="1">
    <citation type="submission" date="2019-08" db="EMBL/GenBank/DDBJ databases">
        <title>Limnoglobus roseus gen. nov., sp. nov., a novel freshwater planctomycete with a giant genome from the family Gemmataceae.</title>
        <authorList>
            <person name="Kulichevskaya I.S."/>
            <person name="Naumoff D.G."/>
            <person name="Miroshnikov K."/>
            <person name="Ivanova A."/>
            <person name="Philippov D.A."/>
            <person name="Hakobyan A."/>
            <person name="Rijpstra I.C."/>
            <person name="Sinninghe Damste J.S."/>
            <person name="Liesack W."/>
            <person name="Dedysh S.N."/>
        </authorList>
    </citation>
    <scope>NUCLEOTIDE SEQUENCE [LARGE SCALE GENOMIC DNA]</scope>
    <source>
        <strain evidence="4">PX52</strain>
    </source>
</reference>
<feature type="domain" description="UmuC" evidence="2">
    <location>
        <begin position="5"/>
        <end position="184"/>
    </location>
</feature>
<dbReference type="Pfam" id="PF00817">
    <property type="entry name" value="IMS"/>
    <property type="match status" value="1"/>
</dbReference>
<dbReference type="GO" id="GO:0009432">
    <property type="term" value="P:SOS response"/>
    <property type="evidence" value="ECO:0007669"/>
    <property type="project" value="TreeGrafter"/>
</dbReference>
<dbReference type="PANTHER" id="PTHR11076:SF34">
    <property type="entry name" value="PROTEIN UMUC"/>
    <property type="match status" value="1"/>
</dbReference>
<dbReference type="SUPFAM" id="SSF56672">
    <property type="entry name" value="DNA/RNA polymerases"/>
    <property type="match status" value="1"/>
</dbReference>
<dbReference type="Proteomes" id="UP000324974">
    <property type="component" value="Chromosome"/>
</dbReference>
<dbReference type="GO" id="GO:0006281">
    <property type="term" value="P:DNA repair"/>
    <property type="evidence" value="ECO:0007669"/>
    <property type="project" value="InterPro"/>
</dbReference>
<proteinExistence type="inferred from homology"/>
<dbReference type="GO" id="GO:0005829">
    <property type="term" value="C:cytosol"/>
    <property type="evidence" value="ECO:0007669"/>
    <property type="project" value="TreeGrafter"/>
</dbReference>
<dbReference type="InterPro" id="IPR017961">
    <property type="entry name" value="DNA_pol_Y-fam_little_finger"/>
</dbReference>
<gene>
    <name evidence="3" type="ORF">PX52LOC_01715</name>
</gene>
<dbReference type="GO" id="GO:0042276">
    <property type="term" value="P:error-prone translesion synthesis"/>
    <property type="evidence" value="ECO:0007669"/>
    <property type="project" value="TreeGrafter"/>
</dbReference>
<dbReference type="InterPro" id="IPR043502">
    <property type="entry name" value="DNA/RNA_pol_sf"/>
</dbReference>
<keyword evidence="3" id="KW-0808">Transferase</keyword>
<dbReference type="PANTHER" id="PTHR11076">
    <property type="entry name" value="DNA REPAIR POLYMERASE UMUC / TRANSFERASE FAMILY MEMBER"/>
    <property type="match status" value="1"/>
</dbReference>
<protein>
    <submittedName>
        <fullName evidence="3">Nucleotidyltransferase</fullName>
    </submittedName>
</protein>
<dbReference type="OrthoDB" id="9808813at2"/>
<organism evidence="3 4">
    <name type="scientific">Limnoglobus roseus</name>
    <dbReference type="NCBI Taxonomy" id="2598579"/>
    <lineage>
        <taxon>Bacteria</taxon>
        <taxon>Pseudomonadati</taxon>
        <taxon>Planctomycetota</taxon>
        <taxon>Planctomycetia</taxon>
        <taxon>Gemmatales</taxon>
        <taxon>Gemmataceae</taxon>
        <taxon>Limnoglobus</taxon>
    </lineage>
</organism>
<dbReference type="InterPro" id="IPR001126">
    <property type="entry name" value="UmuC"/>
</dbReference>
<dbReference type="RefSeq" id="WP_149109679.1">
    <property type="nucleotide sequence ID" value="NZ_CP042425.1"/>
</dbReference>
<dbReference type="Pfam" id="PF11799">
    <property type="entry name" value="IMS_C"/>
    <property type="match status" value="1"/>
</dbReference>
<dbReference type="GO" id="GO:0003887">
    <property type="term" value="F:DNA-directed DNA polymerase activity"/>
    <property type="evidence" value="ECO:0007669"/>
    <property type="project" value="TreeGrafter"/>
</dbReference>
<keyword evidence="4" id="KW-1185">Reference proteome</keyword>